<dbReference type="Pfam" id="PF01757">
    <property type="entry name" value="Acyl_transf_3"/>
    <property type="match status" value="1"/>
</dbReference>
<dbReference type="AlphaFoldDB" id="A0A6P1SZN8"/>
<feature type="transmembrane region" description="Helical" evidence="2">
    <location>
        <begin position="196"/>
        <end position="213"/>
    </location>
</feature>
<dbReference type="RefSeq" id="WP_161861068.1">
    <property type="nucleotide sequence ID" value="NZ_CP046620.1"/>
</dbReference>
<keyword evidence="5" id="KW-1185">Reference proteome</keyword>
<feature type="transmembrane region" description="Helical" evidence="2">
    <location>
        <begin position="312"/>
        <end position="331"/>
    </location>
</feature>
<reference evidence="4 5" key="1">
    <citation type="submission" date="2019-12" db="EMBL/GenBank/DDBJ databases">
        <title>Complete genome sequence of Algicella marina strain 9Alg 56(T) isolated from the red alga Tichocarpus crinitus.</title>
        <authorList>
            <person name="Kim S.-G."/>
            <person name="Nedashkovskaya O.I."/>
        </authorList>
    </citation>
    <scope>NUCLEOTIDE SEQUENCE [LARGE SCALE GENOMIC DNA]</scope>
    <source>
        <strain evidence="4 5">9Alg 56</strain>
    </source>
</reference>
<feature type="transmembrane region" description="Helical" evidence="2">
    <location>
        <begin position="79"/>
        <end position="99"/>
    </location>
</feature>
<dbReference type="Proteomes" id="UP000464495">
    <property type="component" value="Chromosome"/>
</dbReference>
<protein>
    <submittedName>
        <fullName evidence="4">Acyltransferase family protein</fullName>
    </submittedName>
</protein>
<feature type="transmembrane region" description="Helical" evidence="2">
    <location>
        <begin position="35"/>
        <end position="59"/>
    </location>
</feature>
<keyword evidence="2" id="KW-0472">Membrane</keyword>
<feature type="transmembrane region" description="Helical" evidence="2">
    <location>
        <begin position="138"/>
        <end position="158"/>
    </location>
</feature>
<evidence type="ECO:0000256" key="1">
    <source>
        <dbReference type="SAM" id="MobiDB-lite"/>
    </source>
</evidence>
<feature type="region of interest" description="Disordered" evidence="1">
    <location>
        <begin position="338"/>
        <end position="357"/>
    </location>
</feature>
<evidence type="ECO:0000256" key="2">
    <source>
        <dbReference type="SAM" id="Phobius"/>
    </source>
</evidence>
<accession>A0A6P1SZN8</accession>
<dbReference type="InterPro" id="IPR002656">
    <property type="entry name" value="Acyl_transf_3_dom"/>
</dbReference>
<feature type="domain" description="Acyltransferase 3" evidence="3">
    <location>
        <begin position="3"/>
        <end position="327"/>
    </location>
</feature>
<feature type="transmembrane region" description="Helical" evidence="2">
    <location>
        <begin position="165"/>
        <end position="190"/>
    </location>
</feature>
<feature type="transmembrane region" description="Helical" evidence="2">
    <location>
        <begin position="225"/>
        <end position="241"/>
    </location>
</feature>
<name>A0A6P1SZN8_9RHOB</name>
<dbReference type="GO" id="GO:0016747">
    <property type="term" value="F:acyltransferase activity, transferring groups other than amino-acyl groups"/>
    <property type="evidence" value="ECO:0007669"/>
    <property type="project" value="InterPro"/>
</dbReference>
<keyword evidence="4" id="KW-0012">Acyltransferase</keyword>
<keyword evidence="4" id="KW-0808">Transferase</keyword>
<dbReference type="KEGG" id="amaq:GO499_04500"/>
<evidence type="ECO:0000313" key="5">
    <source>
        <dbReference type="Proteomes" id="UP000464495"/>
    </source>
</evidence>
<feature type="transmembrane region" description="Helical" evidence="2">
    <location>
        <begin position="6"/>
        <end position="23"/>
    </location>
</feature>
<feature type="compositionally biased region" description="Basic and acidic residues" evidence="1">
    <location>
        <begin position="347"/>
        <end position="357"/>
    </location>
</feature>
<proteinExistence type="predicted"/>
<dbReference type="EMBL" id="CP046620">
    <property type="protein sequence ID" value="QHQ34499.1"/>
    <property type="molecule type" value="Genomic_DNA"/>
</dbReference>
<organism evidence="4 5">
    <name type="scientific">Algicella marina</name>
    <dbReference type="NCBI Taxonomy" id="2683284"/>
    <lineage>
        <taxon>Bacteria</taxon>
        <taxon>Pseudomonadati</taxon>
        <taxon>Pseudomonadota</taxon>
        <taxon>Alphaproteobacteria</taxon>
        <taxon>Rhodobacterales</taxon>
        <taxon>Paracoccaceae</taxon>
        <taxon>Algicella</taxon>
    </lineage>
</organism>
<dbReference type="PANTHER" id="PTHR23028">
    <property type="entry name" value="ACETYLTRANSFERASE"/>
    <property type="match status" value="1"/>
</dbReference>
<gene>
    <name evidence="4" type="ORF">GO499_04500</name>
</gene>
<sequence>MVHGLTMLRGLGAALVVLFHVYYSPGDRSGFFIDLLHRGFIGVDLFFVLSGFVLAHVYARDILTAGAFSYGDYVRNRFARIYPLHLVVTLFLVVLALTIPEAIAKAGLRAIWHDLPLHLLMLQVWAIFGISSWNFPDWTISAEFVAYLCLPWIIRGFFRLTPQQGLMIALAVHAVVLAATSGIGNGYYYLSYGYGLLRLFPEFLLGIAVYRMVPAGGDADARRSRLILLGLLLLLAAMLGFAGGWIILSPVLGAIVFFAATSEFRLEEGRHVRAAVYLGRISYATYLVHMPVVMVIRAYLGLSSVDPLTTPQAMAIVAAIYLASVALHHLVEEPARKALRAGRNSKGRQENENSRSG</sequence>
<evidence type="ECO:0000313" key="4">
    <source>
        <dbReference type="EMBL" id="QHQ34499.1"/>
    </source>
</evidence>
<dbReference type="InterPro" id="IPR050879">
    <property type="entry name" value="Acyltransferase_3"/>
</dbReference>
<evidence type="ECO:0000259" key="3">
    <source>
        <dbReference type="Pfam" id="PF01757"/>
    </source>
</evidence>
<keyword evidence="2" id="KW-1133">Transmembrane helix</keyword>
<keyword evidence="2" id="KW-0812">Transmembrane</keyword>